<dbReference type="EMBL" id="JAGSCS010000012">
    <property type="protein sequence ID" value="MBR0576614.1"/>
    <property type="molecule type" value="Genomic_DNA"/>
</dbReference>
<proteinExistence type="predicted"/>
<dbReference type="GO" id="GO:0016747">
    <property type="term" value="F:acyltransferase activity, transferring groups other than amino-acyl groups"/>
    <property type="evidence" value="ECO:0007669"/>
    <property type="project" value="InterPro"/>
</dbReference>
<protein>
    <submittedName>
        <fullName evidence="4">GNAT family N-acetyltransferase</fullName>
    </submittedName>
</protein>
<evidence type="ECO:0000256" key="2">
    <source>
        <dbReference type="ARBA" id="ARBA00023315"/>
    </source>
</evidence>
<reference evidence="4" key="1">
    <citation type="submission" date="2021-04" db="EMBL/GenBank/DDBJ databases">
        <title>Proteiniclasticum sedimins sp. nov., an obligate anaerobic bacterium isolated from anaerobic sludge.</title>
        <authorList>
            <person name="Liu J."/>
        </authorList>
    </citation>
    <scope>NUCLEOTIDE SEQUENCE</scope>
    <source>
        <strain evidence="4">BAD-10</strain>
    </source>
</reference>
<sequence>MRIIKYAQSYEKKVIDLWNETLPVDAITVDKFRNQVLFDENFDEELCYLALEEESLAGFLLAIKRKFPYLERGLEPERGFISVMFVDPAMQKKGIGGALLEKAEGDLRALGVKRITLGAYSPNYFFPGIDGENYPAAQSFFEAHGYVQGDVSFSMRKDLHGFRKTKEMAAREEELQRQGFSLKAFDHRYTLKLLTFARDEFGGGWKRNILISLRQGLAQENILLVTDPADDVVGFAMRMIDGNPMRFGPIGISEKVRNYGIGGILFDAMQWEMAKRGVYHLYFVTTDIPGRRFYERHGLEVFRTFHAYDKRWEE</sequence>
<evidence type="ECO:0000313" key="4">
    <source>
        <dbReference type="EMBL" id="MBR0576614.1"/>
    </source>
</evidence>
<dbReference type="Pfam" id="PF00583">
    <property type="entry name" value="Acetyltransf_1"/>
    <property type="match status" value="1"/>
</dbReference>
<evidence type="ECO:0000256" key="1">
    <source>
        <dbReference type="ARBA" id="ARBA00022679"/>
    </source>
</evidence>
<keyword evidence="5" id="KW-1185">Reference proteome</keyword>
<dbReference type="CDD" id="cd04301">
    <property type="entry name" value="NAT_SF"/>
    <property type="match status" value="1"/>
</dbReference>
<accession>A0A941HQL1</accession>
<evidence type="ECO:0000259" key="3">
    <source>
        <dbReference type="PROSITE" id="PS51186"/>
    </source>
</evidence>
<dbReference type="PROSITE" id="PS51186">
    <property type="entry name" value="GNAT"/>
    <property type="match status" value="2"/>
</dbReference>
<dbReference type="InterPro" id="IPR000182">
    <property type="entry name" value="GNAT_dom"/>
</dbReference>
<dbReference type="RefSeq" id="WP_211801768.1">
    <property type="nucleotide sequence ID" value="NZ_JAGSCS010000012.1"/>
</dbReference>
<dbReference type="AlphaFoldDB" id="A0A941HQL1"/>
<dbReference type="PANTHER" id="PTHR43877">
    <property type="entry name" value="AMINOALKYLPHOSPHONATE N-ACETYLTRANSFERASE-RELATED-RELATED"/>
    <property type="match status" value="1"/>
</dbReference>
<dbReference type="SUPFAM" id="SSF55729">
    <property type="entry name" value="Acyl-CoA N-acyltransferases (Nat)"/>
    <property type="match status" value="2"/>
</dbReference>
<dbReference type="InterPro" id="IPR016181">
    <property type="entry name" value="Acyl_CoA_acyltransferase"/>
</dbReference>
<dbReference type="Proteomes" id="UP000675379">
    <property type="component" value="Unassembled WGS sequence"/>
</dbReference>
<dbReference type="InterPro" id="IPR050832">
    <property type="entry name" value="Bact_Acetyltransf"/>
</dbReference>
<name>A0A941HQL1_9CLOT</name>
<feature type="domain" description="N-acetyltransferase" evidence="3">
    <location>
        <begin position="180"/>
        <end position="314"/>
    </location>
</feature>
<keyword evidence="2" id="KW-0012">Acyltransferase</keyword>
<feature type="domain" description="N-acetyltransferase" evidence="3">
    <location>
        <begin position="1"/>
        <end position="169"/>
    </location>
</feature>
<evidence type="ECO:0000313" key="5">
    <source>
        <dbReference type="Proteomes" id="UP000675379"/>
    </source>
</evidence>
<comment type="caution">
    <text evidence="4">The sequence shown here is derived from an EMBL/GenBank/DDBJ whole genome shotgun (WGS) entry which is preliminary data.</text>
</comment>
<keyword evidence="1" id="KW-0808">Transferase</keyword>
<gene>
    <name evidence="4" type="ORF">KCG48_09715</name>
</gene>
<dbReference type="Gene3D" id="3.40.630.30">
    <property type="match status" value="2"/>
</dbReference>
<organism evidence="4 5">
    <name type="scientific">Proteiniclasticum sediminis</name>
    <dbReference type="NCBI Taxonomy" id="2804028"/>
    <lineage>
        <taxon>Bacteria</taxon>
        <taxon>Bacillati</taxon>
        <taxon>Bacillota</taxon>
        <taxon>Clostridia</taxon>
        <taxon>Eubacteriales</taxon>
        <taxon>Clostridiaceae</taxon>
        <taxon>Proteiniclasticum</taxon>
    </lineage>
</organism>